<keyword evidence="6 7" id="KW-0472">Membrane</keyword>
<evidence type="ECO:0000256" key="7">
    <source>
        <dbReference type="SAM" id="Phobius"/>
    </source>
</evidence>
<accession>A0AAV4SG45</accession>
<evidence type="ECO:0000256" key="6">
    <source>
        <dbReference type="ARBA" id="ARBA00023136"/>
    </source>
</evidence>
<dbReference type="AlphaFoldDB" id="A0AAV4SG45"/>
<feature type="transmembrane region" description="Helical" evidence="7">
    <location>
        <begin position="127"/>
        <end position="147"/>
    </location>
</feature>
<reference evidence="8 9" key="1">
    <citation type="submission" date="2021-06" db="EMBL/GenBank/DDBJ databases">
        <title>Caerostris darwini draft genome.</title>
        <authorList>
            <person name="Kono N."/>
            <person name="Arakawa K."/>
        </authorList>
    </citation>
    <scope>NUCLEOTIDE SEQUENCE [LARGE SCALE GENOMIC DNA]</scope>
</reference>
<keyword evidence="9" id="KW-1185">Reference proteome</keyword>
<comment type="subcellular location">
    <subcellularLocation>
        <location evidence="1">Membrane</location>
        <topology evidence="1">Multi-pass membrane protein</topology>
    </subcellularLocation>
</comment>
<dbReference type="EMBL" id="BPLQ01007847">
    <property type="protein sequence ID" value="GIY32740.1"/>
    <property type="molecule type" value="Genomic_DNA"/>
</dbReference>
<dbReference type="GO" id="GO:0005765">
    <property type="term" value="C:lysosomal membrane"/>
    <property type="evidence" value="ECO:0007669"/>
    <property type="project" value="TreeGrafter"/>
</dbReference>
<comment type="caution">
    <text evidence="8">The sequence shown here is derived from an EMBL/GenBank/DDBJ whole genome shotgun (WGS) entry which is preliminary data.</text>
</comment>
<dbReference type="PANTHER" id="PTHR31592">
    <property type="entry name" value="TRANSMEMBRANE PROTEIN 192"/>
    <property type="match status" value="1"/>
</dbReference>
<feature type="transmembrane region" description="Helical" evidence="7">
    <location>
        <begin position="82"/>
        <end position="101"/>
    </location>
</feature>
<comment type="similarity">
    <text evidence="2">Belongs to the TMEM192 family.</text>
</comment>
<dbReference type="Proteomes" id="UP001054837">
    <property type="component" value="Unassembled WGS sequence"/>
</dbReference>
<evidence type="ECO:0000313" key="8">
    <source>
        <dbReference type="EMBL" id="GIY32740.1"/>
    </source>
</evidence>
<protein>
    <recommendedName>
        <fullName evidence="3">Transmembrane protein 192</fullName>
    </recommendedName>
</protein>
<sequence length="271" mass="31068">MVSLGNDNRSGSGGGYFFSRDAQLFDETDEASLVSSVLISNEEPNFKVIPITGIIVLEIISAIALMTSAFLVPYFLEEDSCFILSCAHAGYWCIIFITSCYRNYKHNYLQRCGYLEFFRNTQLLQRVPLIVLSLGNVMLVVVLAVFQRFCILPQYCPTNSMMHCENYLQILFGCEMLILLPCLIKYLVIVVKFNKSKSIPDVHQDDLLISYLQSYAPTNEIGFRDEDYMEEILEKQADMIRYLKQHSSNLSRKILKLSAQLESMQSTSQRF</sequence>
<dbReference type="Pfam" id="PF14802">
    <property type="entry name" value="TMEM192"/>
    <property type="match status" value="1"/>
</dbReference>
<dbReference type="GO" id="GO:0005770">
    <property type="term" value="C:late endosome"/>
    <property type="evidence" value="ECO:0007669"/>
    <property type="project" value="TreeGrafter"/>
</dbReference>
<evidence type="ECO:0000256" key="2">
    <source>
        <dbReference type="ARBA" id="ARBA00006314"/>
    </source>
</evidence>
<proteinExistence type="inferred from homology"/>
<evidence type="ECO:0000256" key="3">
    <source>
        <dbReference type="ARBA" id="ARBA00014635"/>
    </source>
</evidence>
<gene>
    <name evidence="8" type="primary">tmem192</name>
    <name evidence="8" type="ORF">CDAR_435981</name>
</gene>
<feature type="transmembrane region" description="Helical" evidence="7">
    <location>
        <begin position="167"/>
        <end position="188"/>
    </location>
</feature>
<keyword evidence="4 7" id="KW-0812">Transmembrane</keyword>
<dbReference type="PANTHER" id="PTHR31592:SF1">
    <property type="entry name" value="TRANSMEMBRANE PROTEIN 192"/>
    <property type="match status" value="1"/>
</dbReference>
<evidence type="ECO:0000256" key="5">
    <source>
        <dbReference type="ARBA" id="ARBA00022989"/>
    </source>
</evidence>
<evidence type="ECO:0000256" key="4">
    <source>
        <dbReference type="ARBA" id="ARBA00022692"/>
    </source>
</evidence>
<keyword evidence="5 7" id="KW-1133">Transmembrane helix</keyword>
<evidence type="ECO:0000256" key="1">
    <source>
        <dbReference type="ARBA" id="ARBA00004141"/>
    </source>
</evidence>
<dbReference type="InterPro" id="IPR029399">
    <property type="entry name" value="TMEM192"/>
</dbReference>
<organism evidence="8 9">
    <name type="scientific">Caerostris darwini</name>
    <dbReference type="NCBI Taxonomy" id="1538125"/>
    <lineage>
        <taxon>Eukaryota</taxon>
        <taxon>Metazoa</taxon>
        <taxon>Ecdysozoa</taxon>
        <taxon>Arthropoda</taxon>
        <taxon>Chelicerata</taxon>
        <taxon>Arachnida</taxon>
        <taxon>Araneae</taxon>
        <taxon>Araneomorphae</taxon>
        <taxon>Entelegynae</taxon>
        <taxon>Araneoidea</taxon>
        <taxon>Araneidae</taxon>
        <taxon>Caerostris</taxon>
    </lineage>
</organism>
<feature type="transmembrane region" description="Helical" evidence="7">
    <location>
        <begin position="54"/>
        <end position="76"/>
    </location>
</feature>
<name>A0AAV4SG45_9ARAC</name>
<evidence type="ECO:0000313" key="9">
    <source>
        <dbReference type="Proteomes" id="UP001054837"/>
    </source>
</evidence>